<dbReference type="PANTHER" id="PTHR43581:SF4">
    <property type="entry name" value="ATP_GTP PHOSPHATASE"/>
    <property type="match status" value="1"/>
</dbReference>
<keyword evidence="3" id="KW-0547">Nucleotide-binding</keyword>
<name>A0AAW4NEB9_9BACT</name>
<feature type="domain" description="ATPase AAA-type core" evidence="2">
    <location>
        <begin position="274"/>
        <end position="323"/>
    </location>
</feature>
<dbReference type="GO" id="GO:0005524">
    <property type="term" value="F:ATP binding"/>
    <property type="evidence" value="ECO:0007669"/>
    <property type="project" value="UniProtKB-KW"/>
</dbReference>
<gene>
    <name evidence="3" type="ORF">KSW80_02745</name>
</gene>
<reference evidence="3" key="1">
    <citation type="submission" date="2021-06" db="EMBL/GenBank/DDBJ databases">
        <title>Collection of gut derived symbiotic bacterial strains cultured from healthy donors.</title>
        <authorList>
            <person name="Lin H."/>
            <person name="Littmann E."/>
            <person name="Pamer E.G."/>
        </authorList>
    </citation>
    <scope>NUCLEOTIDE SEQUENCE</scope>
    <source>
        <strain evidence="3">MSK.21.60</strain>
    </source>
</reference>
<dbReference type="InterPro" id="IPR041685">
    <property type="entry name" value="AAA_GajA/Old/RecF-like"/>
</dbReference>
<accession>A0AAW4NEB9</accession>
<dbReference type="PANTHER" id="PTHR43581">
    <property type="entry name" value="ATP/GTP PHOSPHATASE"/>
    <property type="match status" value="1"/>
</dbReference>
<evidence type="ECO:0000259" key="2">
    <source>
        <dbReference type="Pfam" id="PF13304"/>
    </source>
</evidence>
<dbReference type="AlphaFoldDB" id="A0AAW4NEB9"/>
<proteinExistence type="predicted"/>
<organism evidence="3 4">
    <name type="scientific">Segatella copri</name>
    <dbReference type="NCBI Taxonomy" id="165179"/>
    <lineage>
        <taxon>Bacteria</taxon>
        <taxon>Pseudomonadati</taxon>
        <taxon>Bacteroidota</taxon>
        <taxon>Bacteroidia</taxon>
        <taxon>Bacteroidales</taxon>
        <taxon>Prevotellaceae</taxon>
        <taxon>Segatella</taxon>
    </lineage>
</organism>
<dbReference type="EMBL" id="JAHOEP010000005">
    <property type="protein sequence ID" value="MBV3407336.1"/>
    <property type="molecule type" value="Genomic_DNA"/>
</dbReference>
<feature type="domain" description="Endonuclease GajA/Old nuclease/RecF-like AAA" evidence="1">
    <location>
        <begin position="3"/>
        <end position="265"/>
    </location>
</feature>
<keyword evidence="3" id="KW-0067">ATP-binding</keyword>
<dbReference type="GO" id="GO:0016887">
    <property type="term" value="F:ATP hydrolysis activity"/>
    <property type="evidence" value="ECO:0007669"/>
    <property type="project" value="InterPro"/>
</dbReference>
<dbReference type="Proteomes" id="UP001196316">
    <property type="component" value="Unassembled WGS sequence"/>
</dbReference>
<evidence type="ECO:0000313" key="3">
    <source>
        <dbReference type="EMBL" id="MBV3407336.1"/>
    </source>
</evidence>
<dbReference type="Pfam" id="PF13175">
    <property type="entry name" value="AAA_15"/>
    <property type="match status" value="1"/>
</dbReference>
<dbReference type="InterPro" id="IPR051396">
    <property type="entry name" value="Bact_Antivir_Def_Nuclease"/>
</dbReference>
<dbReference type="InterPro" id="IPR003959">
    <property type="entry name" value="ATPase_AAA_core"/>
</dbReference>
<sequence length="407" mass="47124">MATIRIQNFGPIKDTGLIQLSEIMLIIGRQSSGKSTFMKVLCHCRWVEKRIMTRIDNIVQVYTHNRRFATELKQFHRVDEMYFQDNTSIEYDGDVVSISLSGKNSNAKITRKNETWGNRYNTKISYIPAERNLVSAVRNINSAYKTDDRDVLFNFILEWNEYRRDFTKNRQLNLSLTNNFKYYDEDGQDYIVLPNGNPITSFFASSGVQSIMPIDVISEKTVNVVGNVTKYSVDDLMSRMIEILDKNKETEPTEELSKTMESMREYMKYKSAQLFIEEPEQNLYPDAQRTLILNLVRRIKKAQTTANKQSMLMLTTHSPYVLSVLNALIADAAAKKQKPDDDRLNEIIDESTLLPVEAYSAYYINKDGVFEDIKDLEIPMFSGIDLDCVSDWVDEHISRINDILYSE</sequence>
<evidence type="ECO:0000259" key="1">
    <source>
        <dbReference type="Pfam" id="PF13175"/>
    </source>
</evidence>
<protein>
    <submittedName>
        <fullName evidence="3">ATP-binding protein</fullName>
    </submittedName>
</protein>
<comment type="caution">
    <text evidence="3">The sequence shown here is derived from an EMBL/GenBank/DDBJ whole genome shotgun (WGS) entry which is preliminary data.</text>
</comment>
<evidence type="ECO:0000313" key="4">
    <source>
        <dbReference type="Proteomes" id="UP001196316"/>
    </source>
</evidence>
<dbReference type="Pfam" id="PF13304">
    <property type="entry name" value="AAA_21"/>
    <property type="match status" value="1"/>
</dbReference>